<sequence>MWCDTDGMEVRRSTCDENRWKRNARKPWTEKRDGGKRVDRSGTEGWNVSLRVRAWNETSTSAKVERSTRSTDPRSRRRSKSNALRLAADPVDGGFFVLERKGLGLWKLRSCRRIRGFDRTWHRTLGYSD</sequence>
<evidence type="ECO:0000313" key="2">
    <source>
        <dbReference type="EMBL" id="CAE0608665.1"/>
    </source>
</evidence>
<gene>
    <name evidence="2" type="ORF">PSAL00342_LOCUS2484</name>
</gene>
<dbReference type="AlphaFoldDB" id="A0A7S3UAV7"/>
<feature type="compositionally biased region" description="Basic and acidic residues" evidence="1">
    <location>
        <begin position="63"/>
        <end position="74"/>
    </location>
</feature>
<dbReference type="EMBL" id="HBIS01002785">
    <property type="protein sequence ID" value="CAE0608665.1"/>
    <property type="molecule type" value="Transcribed_RNA"/>
</dbReference>
<accession>A0A7S3UAV7</accession>
<name>A0A7S3UAV7_9CHLO</name>
<organism evidence="2">
    <name type="scientific">Picocystis salinarum</name>
    <dbReference type="NCBI Taxonomy" id="88271"/>
    <lineage>
        <taxon>Eukaryota</taxon>
        <taxon>Viridiplantae</taxon>
        <taxon>Chlorophyta</taxon>
        <taxon>Picocystophyceae</taxon>
        <taxon>Picocystales</taxon>
        <taxon>Picocystaceae</taxon>
        <taxon>Picocystis</taxon>
    </lineage>
</organism>
<reference evidence="2" key="1">
    <citation type="submission" date="2021-01" db="EMBL/GenBank/DDBJ databases">
        <authorList>
            <person name="Corre E."/>
            <person name="Pelletier E."/>
            <person name="Niang G."/>
            <person name="Scheremetjew M."/>
            <person name="Finn R."/>
            <person name="Kale V."/>
            <person name="Holt S."/>
            <person name="Cochrane G."/>
            <person name="Meng A."/>
            <person name="Brown T."/>
            <person name="Cohen L."/>
        </authorList>
    </citation>
    <scope>NUCLEOTIDE SEQUENCE</scope>
    <source>
        <strain evidence="2">CCMP1897</strain>
    </source>
</reference>
<feature type="region of interest" description="Disordered" evidence="1">
    <location>
        <begin position="59"/>
        <end position="82"/>
    </location>
</feature>
<proteinExistence type="predicted"/>
<evidence type="ECO:0000256" key="1">
    <source>
        <dbReference type="SAM" id="MobiDB-lite"/>
    </source>
</evidence>
<protein>
    <submittedName>
        <fullName evidence="2">Uncharacterized protein</fullName>
    </submittedName>
</protein>